<evidence type="ECO:0000313" key="3">
    <source>
        <dbReference type="Proteomes" id="UP001153069"/>
    </source>
</evidence>
<evidence type="ECO:0008006" key="4">
    <source>
        <dbReference type="Google" id="ProtNLM"/>
    </source>
</evidence>
<feature type="signal peptide" evidence="1">
    <location>
        <begin position="1"/>
        <end position="21"/>
    </location>
</feature>
<dbReference type="Proteomes" id="UP001153069">
    <property type="component" value="Unassembled WGS sequence"/>
</dbReference>
<comment type="caution">
    <text evidence="2">The sequence shown here is derived from an EMBL/GenBank/DDBJ whole genome shotgun (WGS) entry which is preliminary data.</text>
</comment>
<evidence type="ECO:0000313" key="2">
    <source>
        <dbReference type="EMBL" id="CAB9511994.1"/>
    </source>
</evidence>
<organism evidence="2 3">
    <name type="scientific">Seminavis robusta</name>
    <dbReference type="NCBI Taxonomy" id="568900"/>
    <lineage>
        <taxon>Eukaryota</taxon>
        <taxon>Sar</taxon>
        <taxon>Stramenopiles</taxon>
        <taxon>Ochrophyta</taxon>
        <taxon>Bacillariophyta</taxon>
        <taxon>Bacillariophyceae</taxon>
        <taxon>Bacillariophycidae</taxon>
        <taxon>Naviculales</taxon>
        <taxon>Naviculaceae</taxon>
        <taxon>Seminavis</taxon>
    </lineage>
</organism>
<evidence type="ECO:0000256" key="1">
    <source>
        <dbReference type="SAM" id="SignalP"/>
    </source>
</evidence>
<keyword evidence="1" id="KW-0732">Signal</keyword>
<dbReference type="EMBL" id="CAICTM010000512">
    <property type="protein sequence ID" value="CAB9511994.1"/>
    <property type="molecule type" value="Genomic_DNA"/>
</dbReference>
<proteinExistence type="predicted"/>
<accession>A0A9N8E3D2</accession>
<keyword evidence="3" id="KW-1185">Reference proteome</keyword>
<sequence>MRLAMLMMFVWLASLLCRVEALVFVTAKINPVAAIKAVNPINVFSSRVPHDTNAFSTALNAREKHVKMAARLLDSSSFGHSDDTIQSHRDEIVDLVYLRSLQRMNGFGVEPTE</sequence>
<reference evidence="2" key="1">
    <citation type="submission" date="2020-06" db="EMBL/GenBank/DDBJ databases">
        <authorList>
            <consortium name="Plant Systems Biology data submission"/>
        </authorList>
    </citation>
    <scope>NUCLEOTIDE SEQUENCE</scope>
    <source>
        <strain evidence="2">D6</strain>
    </source>
</reference>
<feature type="chain" id="PRO_5040331097" description="RxLR effector protein" evidence="1">
    <location>
        <begin position="22"/>
        <end position="113"/>
    </location>
</feature>
<dbReference type="AlphaFoldDB" id="A0A9N8E3D2"/>
<protein>
    <recommendedName>
        <fullName evidence="4">RxLR effector protein</fullName>
    </recommendedName>
</protein>
<gene>
    <name evidence="2" type="ORF">SEMRO_513_G157830.1</name>
</gene>
<name>A0A9N8E3D2_9STRA</name>